<evidence type="ECO:0000313" key="3">
    <source>
        <dbReference type="Proteomes" id="UP001516400"/>
    </source>
</evidence>
<feature type="transmembrane region" description="Helical" evidence="1">
    <location>
        <begin position="93"/>
        <end position="113"/>
    </location>
</feature>
<evidence type="ECO:0000313" key="2">
    <source>
        <dbReference type="EMBL" id="KAL3273244.1"/>
    </source>
</evidence>
<feature type="transmembrane region" description="Helical" evidence="1">
    <location>
        <begin position="139"/>
        <end position="160"/>
    </location>
</feature>
<organism evidence="2 3">
    <name type="scientific">Cryptolaemus montrouzieri</name>
    <dbReference type="NCBI Taxonomy" id="559131"/>
    <lineage>
        <taxon>Eukaryota</taxon>
        <taxon>Metazoa</taxon>
        <taxon>Ecdysozoa</taxon>
        <taxon>Arthropoda</taxon>
        <taxon>Hexapoda</taxon>
        <taxon>Insecta</taxon>
        <taxon>Pterygota</taxon>
        <taxon>Neoptera</taxon>
        <taxon>Endopterygota</taxon>
        <taxon>Coleoptera</taxon>
        <taxon>Polyphaga</taxon>
        <taxon>Cucujiformia</taxon>
        <taxon>Coccinelloidea</taxon>
        <taxon>Coccinellidae</taxon>
        <taxon>Scymninae</taxon>
        <taxon>Scymnini</taxon>
        <taxon>Cryptolaemus</taxon>
    </lineage>
</organism>
<reference evidence="2 3" key="1">
    <citation type="journal article" date="2021" name="BMC Biol.">
        <title>Horizontally acquired antibacterial genes associated with adaptive radiation of ladybird beetles.</title>
        <authorList>
            <person name="Li H.S."/>
            <person name="Tang X.F."/>
            <person name="Huang Y.H."/>
            <person name="Xu Z.Y."/>
            <person name="Chen M.L."/>
            <person name="Du X.Y."/>
            <person name="Qiu B.Y."/>
            <person name="Chen P.T."/>
            <person name="Zhang W."/>
            <person name="Slipinski A."/>
            <person name="Escalona H.E."/>
            <person name="Waterhouse R.M."/>
            <person name="Zwick A."/>
            <person name="Pang H."/>
        </authorList>
    </citation>
    <scope>NUCLEOTIDE SEQUENCE [LARGE SCALE GENOMIC DNA]</scope>
    <source>
        <strain evidence="2">SYSU2018</strain>
    </source>
</reference>
<dbReference type="Proteomes" id="UP001516400">
    <property type="component" value="Unassembled WGS sequence"/>
</dbReference>
<keyword evidence="1" id="KW-1133">Transmembrane helix</keyword>
<dbReference type="AlphaFoldDB" id="A0ABD2N4J8"/>
<dbReference type="InterPro" id="IPR029383">
    <property type="entry name" value="ARL6IP6"/>
</dbReference>
<proteinExistence type="predicted"/>
<keyword evidence="1" id="KW-0812">Transmembrane</keyword>
<gene>
    <name evidence="2" type="ORF">HHI36_014698</name>
</gene>
<protein>
    <submittedName>
        <fullName evidence="2">Uncharacterized protein</fullName>
    </submittedName>
</protein>
<evidence type="ECO:0000256" key="1">
    <source>
        <dbReference type="SAM" id="Phobius"/>
    </source>
</evidence>
<comment type="caution">
    <text evidence="2">The sequence shown here is derived from an EMBL/GenBank/DDBJ whole genome shotgun (WGS) entry which is preliminary data.</text>
</comment>
<dbReference type="Pfam" id="PF15062">
    <property type="entry name" value="ARL6IP6"/>
    <property type="match status" value="1"/>
</dbReference>
<dbReference type="PANTHER" id="PTHR28640:SF1">
    <property type="entry name" value="ADP-RIBOSYLATION FACTOR-LIKE PROTEIN 6-INTERACTING PROTEIN 6"/>
    <property type="match status" value="1"/>
</dbReference>
<dbReference type="EMBL" id="JABFTP020000062">
    <property type="protein sequence ID" value="KAL3273244.1"/>
    <property type="molecule type" value="Genomic_DNA"/>
</dbReference>
<dbReference type="PANTHER" id="PTHR28640">
    <property type="entry name" value="ADP-RIBOSYLATION FACTOR-LIKE PROTEIN 6-INTERACTING PROTEIN 6"/>
    <property type="match status" value="1"/>
</dbReference>
<keyword evidence="1" id="KW-0472">Membrane</keyword>
<sequence length="167" mass="19341">MYENREDNESVFYEMTPKRNQKTETPILSEKKLAVYGATAALLIISAKLYYQNEDYLKQLILETKLVSYEDILTDGDVMLTYVWKNSVKYSQFWLPLLCGILVTYFTWLMVYLDSKEPGIQPPSPFSPKKNRSRSSGPLLHLNYVFPLLLGVSVASYSYYKGLSLEY</sequence>
<name>A0ABD2N4J8_9CUCU</name>
<keyword evidence="3" id="KW-1185">Reference proteome</keyword>
<accession>A0ABD2N4J8</accession>